<dbReference type="Gene3D" id="3.30.1240.10">
    <property type="match status" value="1"/>
</dbReference>
<dbReference type="InterPro" id="IPR000150">
    <property type="entry name" value="Cof"/>
</dbReference>
<dbReference type="CDD" id="cd07516">
    <property type="entry name" value="HAD_Pase"/>
    <property type="match status" value="1"/>
</dbReference>
<dbReference type="AlphaFoldDB" id="A0A3D8TQU1"/>
<keyword evidence="2" id="KW-1185">Reference proteome</keyword>
<dbReference type="EMBL" id="LARY01000002">
    <property type="protein sequence ID" value="RDX01063.1"/>
    <property type="molecule type" value="Genomic_DNA"/>
</dbReference>
<evidence type="ECO:0000313" key="1">
    <source>
        <dbReference type="EMBL" id="RDX01063.1"/>
    </source>
</evidence>
<dbReference type="InterPro" id="IPR006379">
    <property type="entry name" value="HAD-SF_hydro_IIB"/>
</dbReference>
<reference evidence="2" key="1">
    <citation type="submission" date="2015-04" db="EMBL/GenBank/DDBJ databases">
        <authorList>
            <person name="Schardt J."/>
            <person name="Mueller-Herbst S."/>
            <person name="Scherer S."/>
            <person name="Huptas C."/>
        </authorList>
    </citation>
    <scope>NUCLEOTIDE SEQUENCE [LARGE SCALE GENOMIC DNA]</scope>
    <source>
        <strain evidence="2">Kiel-L1</strain>
    </source>
</reference>
<dbReference type="NCBIfam" id="TIGR01484">
    <property type="entry name" value="HAD-SF-IIB"/>
    <property type="match status" value="1"/>
</dbReference>
<dbReference type="InterPro" id="IPR036412">
    <property type="entry name" value="HAD-like_sf"/>
</dbReference>
<dbReference type="PROSITE" id="PS01228">
    <property type="entry name" value="COF_1"/>
    <property type="match status" value="1"/>
</dbReference>
<comment type="caution">
    <text evidence="1">The sequence shown here is derived from an EMBL/GenBank/DDBJ whole genome shotgun (WGS) entry which is preliminary data.</text>
</comment>
<dbReference type="Pfam" id="PF08282">
    <property type="entry name" value="Hydrolase_3"/>
    <property type="match status" value="1"/>
</dbReference>
<name>A0A3D8TQU1_9LIST</name>
<dbReference type="RefSeq" id="WP_115753315.1">
    <property type="nucleotide sequence ID" value="NZ_LARY01000002.1"/>
</dbReference>
<sequence length="270" mass="30014">MIKLVAIDIDGTLLNDHHEVSPKVNEAIQKAKARGVKVVLCTGRPLVGVEQYLSELKLREEGDYVISFNGALVQDTFSKEVVSHLTLTKGDLVEVADAAEKAGLHMHFFDESALYTPNRHIGKYTVVEAYLTNSQLIYEEIENVPDDFKVSKAMIIDEAEILEAGIEKLPADFYDKYHLVRSAPYYLEVLNRDASKGNAVHQLAELLHIKQNEVMCIGDHENDTTMLEYAGTAVAMGNAIPKLKEIADFVTASNNQDGVAVAFDKFIFEK</sequence>
<dbReference type="PANTHER" id="PTHR10000:SF8">
    <property type="entry name" value="HAD SUPERFAMILY HYDROLASE-LIKE, TYPE 3"/>
    <property type="match status" value="1"/>
</dbReference>
<gene>
    <name evidence="1" type="ORF">UR08_08920</name>
</gene>
<dbReference type="NCBIfam" id="NF007806">
    <property type="entry name" value="PRK10513.1"/>
    <property type="match status" value="1"/>
</dbReference>
<evidence type="ECO:0000313" key="2">
    <source>
        <dbReference type="Proteomes" id="UP000257055"/>
    </source>
</evidence>
<dbReference type="GO" id="GO:0005829">
    <property type="term" value="C:cytosol"/>
    <property type="evidence" value="ECO:0007669"/>
    <property type="project" value="TreeGrafter"/>
</dbReference>
<dbReference type="Proteomes" id="UP000257055">
    <property type="component" value="Unassembled WGS sequence"/>
</dbReference>
<dbReference type="SUPFAM" id="SSF56784">
    <property type="entry name" value="HAD-like"/>
    <property type="match status" value="1"/>
</dbReference>
<dbReference type="NCBIfam" id="TIGR00099">
    <property type="entry name" value="Cof-subfamily"/>
    <property type="match status" value="1"/>
</dbReference>
<dbReference type="GO" id="GO:0016791">
    <property type="term" value="F:phosphatase activity"/>
    <property type="evidence" value="ECO:0007669"/>
    <property type="project" value="TreeGrafter"/>
</dbReference>
<organism evidence="1 2">
    <name type="scientific">Listeria kieliensis</name>
    <dbReference type="NCBI Taxonomy" id="1621700"/>
    <lineage>
        <taxon>Bacteria</taxon>
        <taxon>Bacillati</taxon>
        <taxon>Bacillota</taxon>
        <taxon>Bacilli</taxon>
        <taxon>Bacillales</taxon>
        <taxon>Listeriaceae</taxon>
        <taxon>Listeria</taxon>
    </lineage>
</organism>
<protein>
    <submittedName>
        <fullName evidence="1">Sugar phosphatase</fullName>
    </submittedName>
</protein>
<dbReference type="InterPro" id="IPR023214">
    <property type="entry name" value="HAD_sf"/>
</dbReference>
<dbReference type="PANTHER" id="PTHR10000">
    <property type="entry name" value="PHOSPHOSERINE PHOSPHATASE"/>
    <property type="match status" value="1"/>
</dbReference>
<proteinExistence type="predicted"/>
<accession>A0A3D8TQU1</accession>
<dbReference type="Gene3D" id="3.40.50.1000">
    <property type="entry name" value="HAD superfamily/HAD-like"/>
    <property type="match status" value="1"/>
</dbReference>
<dbReference type="SFLD" id="SFLDS00003">
    <property type="entry name" value="Haloacid_Dehalogenase"/>
    <property type="match status" value="1"/>
</dbReference>
<dbReference type="GO" id="GO:0000287">
    <property type="term" value="F:magnesium ion binding"/>
    <property type="evidence" value="ECO:0007669"/>
    <property type="project" value="TreeGrafter"/>
</dbReference>
<dbReference type="SFLD" id="SFLDG01144">
    <property type="entry name" value="C2.B.4:_PGP_Like"/>
    <property type="match status" value="1"/>
</dbReference>
<dbReference type="SFLD" id="SFLDG01140">
    <property type="entry name" value="C2.B:_Phosphomannomutase_and_P"/>
    <property type="match status" value="1"/>
</dbReference>